<dbReference type="STRING" id="1552.A7L45_04060"/>
<sequence length="309" mass="33739">MEKIILDVDPGHDDAIAILLAAKNPNIELVAITVVSGNQTLEKTTKNALDICSAVGINNVPVAAGMSVPMIRKKQVVANNIHGESGLDGPHFGKQTVKLDSRHAVDLIIEILLNSNNDITLVPTGPLSNIAMAMKKEPLIVPKIKQIVLMGGSYQLGNVTPSAEFNIHSDAEAAQVVFSCGRPIVMMGLDLTRQALATIEVVNRIKTLNNTASNLFVDLMEYFRMTQKKVFGFDSPPVHDPTTVAYLIDPTIIQTKPMNVEIETSSELTYGKTVCDYYGNTGKEPNALVATKLDFDKFWNLVYDTLKLY</sequence>
<keyword evidence="1 4" id="KW-0378">Hydrolase</keyword>
<dbReference type="Pfam" id="PF01156">
    <property type="entry name" value="IU_nuc_hydro"/>
    <property type="match status" value="1"/>
</dbReference>
<evidence type="ECO:0000259" key="3">
    <source>
        <dbReference type="Pfam" id="PF01156"/>
    </source>
</evidence>
<dbReference type="GO" id="GO:0045437">
    <property type="term" value="F:uridine nucleosidase activity"/>
    <property type="evidence" value="ECO:0007669"/>
    <property type="project" value="UniProtKB-ARBA"/>
</dbReference>
<name>A0A1J0GD61_9CLOT</name>
<dbReference type="GO" id="GO:0008477">
    <property type="term" value="F:purine nucleosidase activity"/>
    <property type="evidence" value="ECO:0007669"/>
    <property type="project" value="TreeGrafter"/>
</dbReference>
<dbReference type="InterPro" id="IPR023186">
    <property type="entry name" value="IUNH"/>
</dbReference>
<dbReference type="AlphaFoldDB" id="A0A1J0GD61"/>
<protein>
    <submittedName>
        <fullName evidence="4">Ribonucleoside hydrolase</fullName>
    </submittedName>
</protein>
<dbReference type="Proteomes" id="UP000182569">
    <property type="component" value="Chromosome"/>
</dbReference>
<dbReference type="InterPro" id="IPR015910">
    <property type="entry name" value="I/U_nuclsd_hydro_CS"/>
</dbReference>
<organism evidence="4 5">
    <name type="scientific">Clostridium estertheticum subsp. estertheticum</name>
    <dbReference type="NCBI Taxonomy" id="1552"/>
    <lineage>
        <taxon>Bacteria</taxon>
        <taxon>Bacillati</taxon>
        <taxon>Bacillota</taxon>
        <taxon>Clostridia</taxon>
        <taxon>Eubacteriales</taxon>
        <taxon>Clostridiaceae</taxon>
        <taxon>Clostridium</taxon>
    </lineage>
</organism>
<keyword evidence="5" id="KW-1185">Reference proteome</keyword>
<dbReference type="EMBL" id="CP015756">
    <property type="protein sequence ID" value="APC39292.1"/>
    <property type="molecule type" value="Genomic_DNA"/>
</dbReference>
<evidence type="ECO:0000256" key="2">
    <source>
        <dbReference type="ARBA" id="ARBA00023295"/>
    </source>
</evidence>
<proteinExistence type="predicted"/>
<dbReference type="PANTHER" id="PTHR12304">
    <property type="entry name" value="INOSINE-URIDINE PREFERRING NUCLEOSIDE HYDROLASE"/>
    <property type="match status" value="1"/>
</dbReference>
<dbReference type="PROSITE" id="PS01247">
    <property type="entry name" value="IUNH"/>
    <property type="match status" value="1"/>
</dbReference>
<gene>
    <name evidence="4" type="primary">rihB</name>
    <name evidence="4" type="ORF">A7L45_04060</name>
</gene>
<dbReference type="CDD" id="cd02651">
    <property type="entry name" value="nuc_hydro_IU_UC_XIUA"/>
    <property type="match status" value="1"/>
</dbReference>
<dbReference type="OrthoDB" id="9797882at2"/>
<evidence type="ECO:0000256" key="1">
    <source>
        <dbReference type="ARBA" id="ARBA00022801"/>
    </source>
</evidence>
<reference evidence="5" key="1">
    <citation type="journal article" date="2016" name="Front. Microbiol.">
        <title>Complete Genome Sequence of Clostridium estertheticum DSM 8809, a Microbe Identified in Spoiled Vacuum Packed Beef.</title>
        <authorList>
            <person name="Yu Z."/>
            <person name="Gunn L."/>
            <person name="Brennan E."/>
            <person name="Reid R."/>
            <person name="Wall P.G."/>
            <person name="Gaora O.P."/>
            <person name="Hurley D."/>
            <person name="Bolton D."/>
            <person name="Fanning S."/>
        </authorList>
    </citation>
    <scope>NUCLEOTIDE SEQUENCE [LARGE SCALE GENOMIC DNA]</scope>
    <source>
        <strain evidence="5">DSM 8809</strain>
    </source>
</reference>
<dbReference type="GO" id="GO:0006152">
    <property type="term" value="P:purine nucleoside catabolic process"/>
    <property type="evidence" value="ECO:0007669"/>
    <property type="project" value="TreeGrafter"/>
</dbReference>
<dbReference type="RefSeq" id="WP_071611585.1">
    <property type="nucleotide sequence ID" value="NZ_CP015756.1"/>
</dbReference>
<evidence type="ECO:0000313" key="4">
    <source>
        <dbReference type="EMBL" id="APC39292.1"/>
    </source>
</evidence>
<dbReference type="GO" id="GO:0005829">
    <property type="term" value="C:cytosol"/>
    <property type="evidence" value="ECO:0007669"/>
    <property type="project" value="TreeGrafter"/>
</dbReference>
<dbReference type="PANTHER" id="PTHR12304:SF4">
    <property type="entry name" value="URIDINE NUCLEOSIDASE"/>
    <property type="match status" value="1"/>
</dbReference>
<dbReference type="InterPro" id="IPR036452">
    <property type="entry name" value="Ribo_hydro-like"/>
</dbReference>
<keyword evidence="2" id="KW-0326">Glycosidase</keyword>
<dbReference type="SUPFAM" id="SSF53590">
    <property type="entry name" value="Nucleoside hydrolase"/>
    <property type="match status" value="1"/>
</dbReference>
<evidence type="ECO:0000313" key="5">
    <source>
        <dbReference type="Proteomes" id="UP000182569"/>
    </source>
</evidence>
<dbReference type="InterPro" id="IPR001910">
    <property type="entry name" value="Inosine/uridine_hydrolase_dom"/>
</dbReference>
<dbReference type="KEGG" id="ceu:A7L45_04060"/>
<accession>A0A1J0GD61</accession>
<dbReference type="Gene3D" id="3.90.245.10">
    <property type="entry name" value="Ribonucleoside hydrolase-like"/>
    <property type="match status" value="1"/>
</dbReference>
<feature type="domain" description="Inosine/uridine-preferring nucleoside hydrolase" evidence="3">
    <location>
        <begin position="4"/>
        <end position="300"/>
    </location>
</feature>